<dbReference type="GO" id="GO:0052621">
    <property type="term" value="F:diguanylate cyclase activity"/>
    <property type="evidence" value="ECO:0007669"/>
    <property type="project" value="UniProtKB-EC"/>
</dbReference>
<dbReference type="PANTHER" id="PTHR45138">
    <property type="entry name" value="REGULATORY COMPONENTS OF SENSORY TRANSDUCTION SYSTEM"/>
    <property type="match status" value="1"/>
</dbReference>
<dbReference type="InterPro" id="IPR050469">
    <property type="entry name" value="Diguanylate_Cyclase"/>
</dbReference>
<feature type="domain" description="GGDEF" evidence="5">
    <location>
        <begin position="216"/>
        <end position="346"/>
    </location>
</feature>
<evidence type="ECO:0000256" key="3">
    <source>
        <dbReference type="ARBA" id="ARBA00034247"/>
    </source>
</evidence>
<feature type="transmembrane region" description="Helical" evidence="4">
    <location>
        <begin position="151"/>
        <end position="168"/>
    </location>
</feature>
<dbReference type="Pfam" id="PF00990">
    <property type="entry name" value="GGDEF"/>
    <property type="match status" value="1"/>
</dbReference>
<keyword evidence="4" id="KW-0812">Transmembrane</keyword>
<dbReference type="PROSITE" id="PS50887">
    <property type="entry name" value="GGDEF"/>
    <property type="match status" value="1"/>
</dbReference>
<proteinExistence type="predicted"/>
<dbReference type="Gene3D" id="3.30.70.270">
    <property type="match status" value="1"/>
</dbReference>
<dbReference type="EMBL" id="CP003746">
    <property type="protein sequence ID" value="AFU98544.1"/>
    <property type="molecule type" value="Genomic_DNA"/>
</dbReference>
<reference evidence="6 7" key="1">
    <citation type="journal article" date="2013" name="Genome Announc.">
        <title>Complete genome sequence of Simiduia agarivorans SA1(T), a marine bacterium able to degrade a variety of polysaccharides.</title>
        <authorList>
            <person name="Lin S.Y."/>
            <person name="Shieh W.Y."/>
            <person name="Chen J.S."/>
            <person name="Tang S.L."/>
        </authorList>
    </citation>
    <scope>NUCLEOTIDE SEQUENCE [LARGE SCALE GENOMIC DNA]</scope>
    <source>
        <strain evidence="7">DSM 21679 / JCM 13881 / BCRC 17597 / SA1</strain>
    </source>
</reference>
<accession>K4KHF7</accession>
<dbReference type="InterPro" id="IPR000160">
    <property type="entry name" value="GGDEF_dom"/>
</dbReference>
<feature type="transmembrane region" description="Helical" evidence="4">
    <location>
        <begin position="71"/>
        <end position="101"/>
    </location>
</feature>
<gene>
    <name evidence="6" type="ordered locus">M5M_06745</name>
</gene>
<dbReference type="STRING" id="1117647.M5M_06745"/>
<keyword evidence="7" id="KW-1185">Reference proteome</keyword>
<evidence type="ECO:0000259" key="5">
    <source>
        <dbReference type="PROSITE" id="PS50887"/>
    </source>
</evidence>
<dbReference type="SUPFAM" id="SSF55073">
    <property type="entry name" value="Nucleotide cyclase"/>
    <property type="match status" value="1"/>
</dbReference>
<dbReference type="EC" id="2.7.7.65" evidence="2"/>
<dbReference type="CDD" id="cd01949">
    <property type="entry name" value="GGDEF"/>
    <property type="match status" value="1"/>
</dbReference>
<evidence type="ECO:0000313" key="7">
    <source>
        <dbReference type="Proteomes" id="UP000000466"/>
    </source>
</evidence>
<dbReference type="AlphaFoldDB" id="K4KHF7"/>
<evidence type="ECO:0000256" key="1">
    <source>
        <dbReference type="ARBA" id="ARBA00001946"/>
    </source>
</evidence>
<feature type="transmembrane region" description="Helical" evidence="4">
    <location>
        <begin position="113"/>
        <end position="131"/>
    </location>
</feature>
<evidence type="ECO:0000313" key="6">
    <source>
        <dbReference type="EMBL" id="AFU98544.1"/>
    </source>
</evidence>
<feature type="transmembrane region" description="Helical" evidence="4">
    <location>
        <begin position="15"/>
        <end position="35"/>
    </location>
</feature>
<feature type="transmembrane region" description="Helical" evidence="4">
    <location>
        <begin position="42"/>
        <end position="65"/>
    </location>
</feature>
<protein>
    <recommendedName>
        <fullName evidence="2">diguanylate cyclase</fullName>
        <ecNumber evidence="2">2.7.7.65</ecNumber>
    </recommendedName>
</protein>
<dbReference type="InterPro" id="IPR043128">
    <property type="entry name" value="Rev_trsase/Diguanyl_cyclase"/>
</dbReference>
<evidence type="ECO:0000256" key="4">
    <source>
        <dbReference type="SAM" id="Phobius"/>
    </source>
</evidence>
<dbReference type="KEGG" id="saga:M5M_06745"/>
<name>K4KHF7_SIMAS</name>
<dbReference type="NCBIfam" id="TIGR00254">
    <property type="entry name" value="GGDEF"/>
    <property type="match status" value="1"/>
</dbReference>
<organism evidence="6 7">
    <name type="scientific">Simiduia agarivorans (strain DSM 21679 / JCM 13881 / BCRC 17597 / SA1)</name>
    <dbReference type="NCBI Taxonomy" id="1117647"/>
    <lineage>
        <taxon>Bacteria</taxon>
        <taxon>Pseudomonadati</taxon>
        <taxon>Pseudomonadota</taxon>
        <taxon>Gammaproteobacteria</taxon>
        <taxon>Cellvibrionales</taxon>
        <taxon>Cellvibrionaceae</taxon>
        <taxon>Simiduia</taxon>
    </lineage>
</organism>
<comment type="cofactor">
    <cofactor evidence="1">
        <name>Mg(2+)</name>
        <dbReference type="ChEBI" id="CHEBI:18420"/>
    </cofactor>
</comment>
<dbReference type="FunFam" id="3.30.70.270:FF:000001">
    <property type="entry name" value="Diguanylate cyclase domain protein"/>
    <property type="match status" value="1"/>
</dbReference>
<dbReference type="SMART" id="SM00267">
    <property type="entry name" value="GGDEF"/>
    <property type="match status" value="1"/>
</dbReference>
<comment type="catalytic activity">
    <reaction evidence="3">
        <text>2 GTP = 3',3'-c-di-GMP + 2 diphosphate</text>
        <dbReference type="Rhea" id="RHEA:24898"/>
        <dbReference type="ChEBI" id="CHEBI:33019"/>
        <dbReference type="ChEBI" id="CHEBI:37565"/>
        <dbReference type="ChEBI" id="CHEBI:58805"/>
        <dbReference type="EC" id="2.7.7.65"/>
    </reaction>
</comment>
<keyword evidence="4" id="KW-0472">Membrane</keyword>
<keyword evidence="4" id="KW-1133">Transmembrane helix</keyword>
<sequence length="346" mass="37962">MRGTDLQALEDGRRVLLVVLLTTLGVATLLIFGVLSYAYDRYLLAVFLLTAGGIGILNLLVLFYSHNYSRAAVVMAFVTAAVSGLLVSTGGVDGTGILWVYPMMTVAIFTAGFRPASYILALFSCAILYILYWPENPLLQYEYSASVRTRFVVSFFCLGIITLAVEFVHSHSQSKVAELHSEVQHTAQTDALTQLPNRRYVSERVILGGAFAPVYQGGCVVLADVDHFKSINDRYGHDVGDVVLKSVAQFLASETRCEDLVVRWGGEEFLLVLPKINLAMAERRMDHVRRYLADMDVICHGARIRVTLSFGVTEISGSAPANGVLKRADQNLYLAKAAGRNRIVAS</sequence>
<dbReference type="Proteomes" id="UP000000466">
    <property type="component" value="Chromosome"/>
</dbReference>
<dbReference type="eggNOG" id="COG3706">
    <property type="taxonomic scope" value="Bacteria"/>
</dbReference>
<dbReference type="InterPro" id="IPR029787">
    <property type="entry name" value="Nucleotide_cyclase"/>
</dbReference>
<dbReference type="PANTHER" id="PTHR45138:SF9">
    <property type="entry name" value="DIGUANYLATE CYCLASE DGCM-RELATED"/>
    <property type="match status" value="1"/>
</dbReference>
<dbReference type="HOGENOM" id="CLU_000445_11_1_6"/>
<evidence type="ECO:0000256" key="2">
    <source>
        <dbReference type="ARBA" id="ARBA00012528"/>
    </source>
</evidence>